<evidence type="ECO:0000313" key="3">
    <source>
        <dbReference type="Proteomes" id="UP000277498"/>
    </source>
</evidence>
<organism evidence="2 3">
    <name type="scientific">Pseudogemmobacter humi</name>
    <dbReference type="NCBI Taxonomy" id="2483812"/>
    <lineage>
        <taxon>Bacteria</taxon>
        <taxon>Pseudomonadati</taxon>
        <taxon>Pseudomonadota</taxon>
        <taxon>Alphaproteobacteria</taxon>
        <taxon>Rhodobacterales</taxon>
        <taxon>Paracoccaceae</taxon>
        <taxon>Pseudogemmobacter</taxon>
    </lineage>
</organism>
<proteinExistence type="predicted"/>
<name>A0A3P5WUS3_9RHOB</name>
<sequence>MQGSPTDRIRETFGWNGFPDSLFHEASYVLRFDLGGEQNSDPLRFMRAIDRAREVAASVFAQSRSMTAIVGYYDGARRSPRAASSFKALAGIGFQGEFSKPERVPLKDKDHIAAFGEDLCAYWCSAEMSTSCEQRDALLWACIAREIDISPKARWLERIYIVDFEQGIVLNVYDDRGMDLAALDPGKLRPIYLAFNDWLSDYDRERMARTFTCNDAINR</sequence>
<dbReference type="OrthoDB" id="72213at2"/>
<keyword evidence="3" id="KW-1185">Reference proteome</keyword>
<reference evidence="2 3" key="1">
    <citation type="submission" date="2018-11" db="EMBL/GenBank/DDBJ databases">
        <authorList>
            <person name="Criscuolo A."/>
        </authorList>
    </citation>
    <scope>NUCLEOTIDE SEQUENCE [LARGE SCALE GENOMIC DNA]</scope>
    <source>
        <strain evidence="2">ACIP111625</strain>
    </source>
</reference>
<dbReference type="RefSeq" id="WP_124086176.1">
    <property type="nucleotide sequence ID" value="NZ_UXAW01000057.1"/>
</dbReference>
<dbReference type="Pfam" id="PF13021">
    <property type="entry name" value="DUF3885"/>
    <property type="match status" value="1"/>
</dbReference>
<gene>
    <name evidence="2" type="ORF">XINFAN_01760</name>
</gene>
<dbReference type="Proteomes" id="UP000277498">
    <property type="component" value="Unassembled WGS sequence"/>
</dbReference>
<evidence type="ECO:0000259" key="1">
    <source>
        <dbReference type="Pfam" id="PF13021"/>
    </source>
</evidence>
<evidence type="ECO:0000313" key="2">
    <source>
        <dbReference type="EMBL" id="VDC27068.1"/>
    </source>
</evidence>
<feature type="domain" description="DUF3885" evidence="1">
    <location>
        <begin position="7"/>
        <end position="203"/>
    </location>
</feature>
<accession>A0A3P5WUS3</accession>
<dbReference type="EMBL" id="UXAW01000057">
    <property type="protein sequence ID" value="VDC27068.1"/>
    <property type="molecule type" value="Genomic_DNA"/>
</dbReference>
<dbReference type="AlphaFoldDB" id="A0A3P5WUS3"/>
<dbReference type="InterPro" id="IPR024976">
    <property type="entry name" value="DUF3885"/>
</dbReference>
<protein>
    <recommendedName>
        <fullName evidence="1">DUF3885 domain-containing protein</fullName>
    </recommendedName>
</protein>